<evidence type="ECO:0000313" key="3">
    <source>
        <dbReference type="Proteomes" id="UP001175226"/>
    </source>
</evidence>
<evidence type="ECO:0000256" key="1">
    <source>
        <dbReference type="SAM" id="Phobius"/>
    </source>
</evidence>
<organism evidence="2 3">
    <name type="scientific">Armillaria borealis</name>
    <dbReference type="NCBI Taxonomy" id="47425"/>
    <lineage>
        <taxon>Eukaryota</taxon>
        <taxon>Fungi</taxon>
        <taxon>Dikarya</taxon>
        <taxon>Basidiomycota</taxon>
        <taxon>Agaricomycotina</taxon>
        <taxon>Agaricomycetes</taxon>
        <taxon>Agaricomycetidae</taxon>
        <taxon>Agaricales</taxon>
        <taxon>Marasmiineae</taxon>
        <taxon>Physalacriaceae</taxon>
        <taxon>Armillaria</taxon>
    </lineage>
</organism>
<keyword evidence="3" id="KW-1185">Reference proteome</keyword>
<dbReference type="EMBL" id="JAUEPT010000035">
    <property type="protein sequence ID" value="KAK0440058.1"/>
    <property type="molecule type" value="Genomic_DNA"/>
</dbReference>
<dbReference type="AlphaFoldDB" id="A0AA39MN60"/>
<keyword evidence="1" id="KW-0812">Transmembrane</keyword>
<evidence type="ECO:0000313" key="2">
    <source>
        <dbReference type="EMBL" id="KAK0440058.1"/>
    </source>
</evidence>
<name>A0AA39MN60_9AGAR</name>
<protein>
    <submittedName>
        <fullName evidence="2">Uncharacterized protein</fullName>
    </submittedName>
</protein>
<feature type="transmembrane region" description="Helical" evidence="1">
    <location>
        <begin position="12"/>
        <end position="35"/>
    </location>
</feature>
<keyword evidence="1" id="KW-0472">Membrane</keyword>
<keyword evidence="1" id="KW-1133">Transmembrane helix</keyword>
<sequence>MRDTVNRSGLPGSLIGAVDPFFVIVAPSPFFLFWFQAIETQSTERGGSLLLASSMLVWGTVAGPPGSHKNTHLYGALWMDFRHVGKRLTSLANTRSDFQTLYGLPSSNCFTLCFHKFPPVSCLPALGIHLPVSLIRSIKQSVLGSSPTFGMPHFIVH</sequence>
<reference evidence="2" key="1">
    <citation type="submission" date="2023-06" db="EMBL/GenBank/DDBJ databases">
        <authorList>
            <consortium name="Lawrence Berkeley National Laboratory"/>
            <person name="Ahrendt S."/>
            <person name="Sahu N."/>
            <person name="Indic B."/>
            <person name="Wong-Bajracharya J."/>
            <person name="Merenyi Z."/>
            <person name="Ke H.-M."/>
            <person name="Monk M."/>
            <person name="Kocsube S."/>
            <person name="Drula E."/>
            <person name="Lipzen A."/>
            <person name="Balint B."/>
            <person name="Henrissat B."/>
            <person name="Andreopoulos B."/>
            <person name="Martin F.M."/>
            <person name="Harder C.B."/>
            <person name="Rigling D."/>
            <person name="Ford K.L."/>
            <person name="Foster G.D."/>
            <person name="Pangilinan J."/>
            <person name="Papanicolaou A."/>
            <person name="Barry K."/>
            <person name="LaButti K."/>
            <person name="Viragh M."/>
            <person name="Koriabine M."/>
            <person name="Yan M."/>
            <person name="Riley R."/>
            <person name="Champramary S."/>
            <person name="Plett K.L."/>
            <person name="Tsai I.J."/>
            <person name="Slot J."/>
            <person name="Sipos G."/>
            <person name="Plett J."/>
            <person name="Nagy L.G."/>
            <person name="Grigoriev I.V."/>
        </authorList>
    </citation>
    <scope>NUCLEOTIDE SEQUENCE</scope>
    <source>
        <strain evidence="2">FPL87.14</strain>
    </source>
</reference>
<dbReference type="Proteomes" id="UP001175226">
    <property type="component" value="Unassembled WGS sequence"/>
</dbReference>
<comment type="caution">
    <text evidence="2">The sequence shown here is derived from an EMBL/GenBank/DDBJ whole genome shotgun (WGS) entry which is preliminary data.</text>
</comment>
<accession>A0AA39MN60</accession>
<gene>
    <name evidence="2" type="ORF">EV421DRAFT_803210</name>
</gene>
<proteinExistence type="predicted"/>